<name>A0AAT9HTG4_9ACTN</name>
<dbReference type="AlphaFoldDB" id="A0AAT9HTG4"/>
<organism evidence="4">
    <name type="scientific">Streptomyces haneummycinicus</name>
    <dbReference type="NCBI Taxonomy" id="3074435"/>
    <lineage>
        <taxon>Bacteria</taxon>
        <taxon>Bacillati</taxon>
        <taxon>Actinomycetota</taxon>
        <taxon>Actinomycetes</taxon>
        <taxon>Kitasatosporales</taxon>
        <taxon>Streptomycetaceae</taxon>
        <taxon>Streptomyces</taxon>
    </lineage>
</organism>
<gene>
    <name evidence="4" type="ORF">SHKM778_72570</name>
</gene>
<dbReference type="PANTHER" id="PTHR11022:SF41">
    <property type="entry name" value="PEPTIDOGLYCAN-RECOGNITION PROTEIN LC-RELATED"/>
    <property type="match status" value="1"/>
</dbReference>
<evidence type="ECO:0000313" key="4">
    <source>
        <dbReference type="EMBL" id="BFO20869.1"/>
    </source>
</evidence>
<dbReference type="InterPro" id="IPR036505">
    <property type="entry name" value="Amidase/PGRP_sf"/>
</dbReference>
<dbReference type="PANTHER" id="PTHR11022">
    <property type="entry name" value="PEPTIDOGLYCAN RECOGNITION PROTEIN"/>
    <property type="match status" value="1"/>
</dbReference>
<evidence type="ECO:0000256" key="1">
    <source>
        <dbReference type="ARBA" id="ARBA00007553"/>
    </source>
</evidence>
<sequence>MARRRRPRTAAPRYDDEVVAVFIHHTDSPNGYDCADAPGIIRTLYEGQTGARDWDDLGYNFVVDRCGTVYEGRAGGTDRPVTGAHTQGFNHRSTGIAALGTFTEGVDVPRRCCAPSPPWPPGSSARPTPTRAPTPGWSPATTAAATRPAPPPRCPSSPATATPT</sequence>
<dbReference type="InterPro" id="IPR006619">
    <property type="entry name" value="PGRP_domain_met/bac"/>
</dbReference>
<dbReference type="GO" id="GO:0009253">
    <property type="term" value="P:peptidoglycan catabolic process"/>
    <property type="evidence" value="ECO:0007669"/>
    <property type="project" value="InterPro"/>
</dbReference>
<dbReference type="GO" id="GO:0008270">
    <property type="term" value="F:zinc ion binding"/>
    <property type="evidence" value="ECO:0007669"/>
    <property type="project" value="InterPro"/>
</dbReference>
<proteinExistence type="inferred from homology"/>
<comment type="similarity">
    <text evidence="1">Belongs to the N-acetylmuramoyl-L-alanine amidase 2 family.</text>
</comment>
<protein>
    <recommendedName>
        <fullName evidence="3">Peptidoglycan recognition protein family domain-containing protein</fullName>
    </recommendedName>
</protein>
<reference evidence="4" key="2">
    <citation type="submission" date="2024-07" db="EMBL/GenBank/DDBJ databases">
        <title>Streptomyces haneummycinica sp. nov., a new antibiotic-producing actinobacterium isolated from marine sediment.</title>
        <authorList>
            <person name="Uemura M."/>
            <person name="Hamada M."/>
            <person name="Hirano S."/>
            <person name="Kobayashi K."/>
            <person name="Ohshiro T."/>
            <person name="Kobayashi T."/>
            <person name="Terahara T."/>
        </authorList>
    </citation>
    <scope>NUCLEOTIDE SEQUENCE</scope>
    <source>
        <strain evidence="4">KM77-8</strain>
    </source>
</reference>
<feature type="compositionally biased region" description="Low complexity" evidence="2">
    <location>
        <begin position="122"/>
        <end position="147"/>
    </location>
</feature>
<dbReference type="GO" id="GO:0008745">
    <property type="term" value="F:N-acetylmuramoyl-L-alanine amidase activity"/>
    <property type="evidence" value="ECO:0007669"/>
    <property type="project" value="InterPro"/>
</dbReference>
<dbReference type="InterPro" id="IPR002502">
    <property type="entry name" value="Amidase_domain"/>
</dbReference>
<reference evidence="4" key="1">
    <citation type="submission" date="2024-06" db="EMBL/GenBank/DDBJ databases">
        <authorList>
            <consortium name="consrtm"/>
            <person name="Uemura M."/>
            <person name="Terahara T."/>
        </authorList>
    </citation>
    <scope>NUCLEOTIDE SEQUENCE</scope>
    <source>
        <strain evidence="4">KM77-8</strain>
    </source>
</reference>
<dbReference type="Pfam" id="PF01510">
    <property type="entry name" value="Amidase_2"/>
    <property type="match status" value="1"/>
</dbReference>
<accession>A0AAT9HTG4</accession>
<dbReference type="SMART" id="SM00701">
    <property type="entry name" value="PGRP"/>
    <property type="match status" value="1"/>
</dbReference>
<feature type="region of interest" description="Disordered" evidence="2">
    <location>
        <begin position="112"/>
        <end position="164"/>
    </location>
</feature>
<evidence type="ECO:0000259" key="3">
    <source>
        <dbReference type="SMART" id="SM00701"/>
    </source>
</evidence>
<dbReference type="SUPFAM" id="SSF55846">
    <property type="entry name" value="N-acetylmuramoyl-L-alanine amidase-like"/>
    <property type="match status" value="1"/>
</dbReference>
<evidence type="ECO:0000256" key="2">
    <source>
        <dbReference type="SAM" id="MobiDB-lite"/>
    </source>
</evidence>
<dbReference type="EMBL" id="AP035768">
    <property type="protein sequence ID" value="BFO20869.1"/>
    <property type="molecule type" value="Genomic_DNA"/>
</dbReference>
<feature type="domain" description="Peptidoglycan recognition protein family" evidence="3">
    <location>
        <begin position="1"/>
        <end position="141"/>
    </location>
</feature>
<dbReference type="InterPro" id="IPR015510">
    <property type="entry name" value="PGRP"/>
</dbReference>
<dbReference type="Gene3D" id="3.40.80.10">
    <property type="entry name" value="Peptidoglycan recognition protein-like"/>
    <property type="match status" value="1"/>
</dbReference>
<dbReference type="CDD" id="cd06583">
    <property type="entry name" value="PGRP"/>
    <property type="match status" value="1"/>
</dbReference>